<reference evidence="2 4" key="1">
    <citation type="journal article" date="2020" name="Stud. Mycol.">
        <title>101 Dothideomycetes genomes: a test case for predicting lifestyles and emergence of pathogens.</title>
        <authorList>
            <person name="Haridas S."/>
            <person name="Albert R."/>
            <person name="Binder M."/>
            <person name="Bloem J."/>
            <person name="Labutti K."/>
            <person name="Salamov A."/>
            <person name="Andreopoulos B."/>
            <person name="Baker S."/>
            <person name="Barry K."/>
            <person name="Bills G."/>
            <person name="Bluhm B."/>
            <person name="Cannon C."/>
            <person name="Castanera R."/>
            <person name="Culley D."/>
            <person name="Daum C."/>
            <person name="Ezra D."/>
            <person name="Gonzalez J."/>
            <person name="Henrissat B."/>
            <person name="Kuo A."/>
            <person name="Liang C."/>
            <person name="Lipzen A."/>
            <person name="Lutzoni F."/>
            <person name="Magnuson J."/>
            <person name="Mondo S."/>
            <person name="Nolan M."/>
            <person name="Ohm R."/>
            <person name="Pangilinan J."/>
            <person name="Park H.-J."/>
            <person name="Ramirez L."/>
            <person name="Alfaro M."/>
            <person name="Sun H."/>
            <person name="Tritt A."/>
            <person name="Yoshinaga Y."/>
            <person name="Zwiers L.-H."/>
            <person name="Turgeon B."/>
            <person name="Goodwin S."/>
            <person name="Spatafora J."/>
            <person name="Crous P."/>
            <person name="Grigoriev I."/>
        </authorList>
    </citation>
    <scope>NUCLEOTIDE SEQUENCE</scope>
    <source>
        <strain evidence="2 4">CBS 304.34</strain>
    </source>
</reference>
<organism evidence="2">
    <name type="scientific">Mytilinidion resinicola</name>
    <dbReference type="NCBI Taxonomy" id="574789"/>
    <lineage>
        <taxon>Eukaryota</taxon>
        <taxon>Fungi</taxon>
        <taxon>Dikarya</taxon>
        <taxon>Ascomycota</taxon>
        <taxon>Pezizomycotina</taxon>
        <taxon>Dothideomycetes</taxon>
        <taxon>Pleosporomycetidae</taxon>
        <taxon>Mytilinidiales</taxon>
        <taxon>Mytilinidiaceae</taxon>
        <taxon>Mytilinidion</taxon>
    </lineage>
</organism>
<dbReference type="RefSeq" id="XP_033572925.1">
    <property type="nucleotide sequence ID" value="XM_033725878.1"/>
</dbReference>
<dbReference type="InterPro" id="IPR011058">
    <property type="entry name" value="Cyanovirin-N"/>
</dbReference>
<proteinExistence type="predicted"/>
<dbReference type="EMBL" id="MU003708">
    <property type="protein sequence ID" value="KAF2805961.1"/>
    <property type="molecule type" value="Genomic_DNA"/>
</dbReference>
<feature type="domain" description="Cyanovirin-N" evidence="1">
    <location>
        <begin position="123"/>
        <end position="221"/>
    </location>
</feature>
<reference evidence="4" key="3">
    <citation type="submission" date="2025-04" db="UniProtKB">
        <authorList>
            <consortium name="RefSeq"/>
        </authorList>
    </citation>
    <scope>IDENTIFICATION</scope>
    <source>
        <strain evidence="4">CBS 304.34</strain>
    </source>
</reference>
<dbReference type="SUPFAM" id="SSF51322">
    <property type="entry name" value="Cyanovirin-N"/>
    <property type="match status" value="1"/>
</dbReference>
<evidence type="ECO:0000313" key="4">
    <source>
        <dbReference type="RefSeq" id="XP_033572925.1"/>
    </source>
</evidence>
<evidence type="ECO:0000313" key="2">
    <source>
        <dbReference type="EMBL" id="KAF2805961.1"/>
    </source>
</evidence>
<dbReference type="AlphaFoldDB" id="A0A6A6YAW7"/>
<dbReference type="Pfam" id="PF08881">
    <property type="entry name" value="CVNH"/>
    <property type="match status" value="1"/>
</dbReference>
<dbReference type="PANTHER" id="PTHR42076:SF1">
    <property type="entry name" value="CYANOVIRIN-N DOMAIN-CONTAINING PROTEIN"/>
    <property type="match status" value="1"/>
</dbReference>
<reference evidence="4" key="2">
    <citation type="submission" date="2020-04" db="EMBL/GenBank/DDBJ databases">
        <authorList>
            <consortium name="NCBI Genome Project"/>
        </authorList>
    </citation>
    <scope>NUCLEOTIDE SEQUENCE</scope>
    <source>
        <strain evidence="4">CBS 304.34</strain>
    </source>
</reference>
<keyword evidence="3" id="KW-1185">Reference proteome</keyword>
<dbReference type="SMART" id="SM01111">
    <property type="entry name" value="CVNH"/>
    <property type="match status" value="1"/>
</dbReference>
<dbReference type="Proteomes" id="UP000504636">
    <property type="component" value="Unplaced"/>
</dbReference>
<dbReference type="OrthoDB" id="2441380at2759"/>
<dbReference type="GeneID" id="54466771"/>
<evidence type="ECO:0000259" key="1">
    <source>
        <dbReference type="SMART" id="SM01111"/>
    </source>
</evidence>
<gene>
    <name evidence="2 4" type="ORF">BDZ99DRAFT_524199</name>
</gene>
<dbReference type="InterPro" id="IPR036673">
    <property type="entry name" value="Cyanovirin-N_sf"/>
</dbReference>
<accession>A0A6A6YAW7</accession>
<protein>
    <recommendedName>
        <fullName evidence="1">Cyanovirin-N domain-containing protein</fullName>
    </recommendedName>
</protein>
<name>A0A6A6YAW7_9PEZI</name>
<dbReference type="PANTHER" id="PTHR42076">
    <property type="entry name" value="CYANOVIRIN-N HOMOLOG"/>
    <property type="match status" value="1"/>
</dbReference>
<sequence length="417" mass="45523">MALRMPLSATTKLVLEISSVGTCDLVADITTLDGTVKARYVDFHNAFSVNQQTWDFDLSEWSPGWYSNVGASGSRITEENILVVTYRPWGGYSVERRLNLTAFITVRGDKLEFNRWSPGIHLSASCHYFQGSVLSAWCLTKSGQLQRSSIDLNDHIGVEDDEFVVGGSGFASRVSGLRLEKKDGHLYMYAMLKNARGSWFEPKKQVNLSFALLNKDGKLVWEPSDGLFDRNGFFARFLEDVPFVGLVVAALHLNAGNLDHAKGAAIRATSKTLMAVYSGAIGATLGPVAAILLSSIMTPHIMILENRIANEIIDDPTALDRFQKVTIARVVVEGLGSMAGSGGGEIMKIWASKLSQPYVEKIANEVIRKAGTFTVEKVSGKAGGKFTETLTKIVAGEAMPKEWEDAAVPIHSRAIQM</sequence>
<evidence type="ECO:0000313" key="3">
    <source>
        <dbReference type="Proteomes" id="UP000504636"/>
    </source>
</evidence>
<dbReference type="Gene3D" id="2.30.60.10">
    <property type="entry name" value="Cyanovirin-N"/>
    <property type="match status" value="1"/>
</dbReference>